<dbReference type="CDD" id="cd09272">
    <property type="entry name" value="RNase_HI_RT_Ty1"/>
    <property type="match status" value="1"/>
</dbReference>
<proteinExistence type="predicted"/>
<evidence type="ECO:0000313" key="3">
    <source>
        <dbReference type="EMBL" id="GEY56761.1"/>
    </source>
</evidence>
<evidence type="ECO:0000256" key="1">
    <source>
        <dbReference type="SAM" id="Coils"/>
    </source>
</evidence>
<feature type="region of interest" description="Disordered" evidence="2">
    <location>
        <begin position="754"/>
        <end position="790"/>
    </location>
</feature>
<feature type="compositionally biased region" description="Basic and acidic residues" evidence="2">
    <location>
        <begin position="144"/>
        <end position="168"/>
    </location>
</feature>
<feature type="region of interest" description="Disordered" evidence="2">
    <location>
        <begin position="976"/>
        <end position="1005"/>
    </location>
</feature>
<comment type="caution">
    <text evidence="3">The sequence shown here is derived from an EMBL/GenBank/DDBJ whole genome shotgun (WGS) entry which is preliminary data.</text>
</comment>
<name>A0A699HP61_TANCI</name>
<feature type="region of interest" description="Disordered" evidence="2">
    <location>
        <begin position="129"/>
        <end position="168"/>
    </location>
</feature>
<dbReference type="AlphaFoldDB" id="A0A699HP61"/>
<keyword evidence="1" id="KW-0175">Coiled coil</keyword>
<feature type="compositionally biased region" description="Polar residues" evidence="2">
    <location>
        <begin position="754"/>
        <end position="774"/>
    </location>
</feature>
<accession>A0A699HP61</accession>
<sequence>KDTNQSSPPPIAPPEAPQMVSSVKLPILKKSEYILWTMKMEQYLAHIDYALWKVILNGNGEVQMTKDEAGNEVEVPLVTAQQILARTRERKPKSTLLMAIPAEHLARFYRIKDAKTLWAAIKTRFGGNAESKKMQKNVRNLGNRGRDDGNAGYKGRDNGKRHAREEDEKELVAQDGLGTYDWSYQLEEEATEFALMAFTSNPSSSSSSNSEAQPCSKQCYQYGLELIEGQLRVHQQNEVIYEEKIGVLEYDVKDKSNLLKYTQKQLDEALREKEDLKAKQEKFETSSKNLTKLLNSQINAKVKTGLGYDSQFNEKEMLEVKEEEVTEIVFDNCSSDEENSLANDRVKKDRMAKKYVLPNNVGKGTGHKESRPVWNNVQRINHQNKFAQTTVFTRSRRIPVSAAKPKAAALTSAAKPVNTAGTKQSVNFSNSRIGSKAVSVVKGNEVTAVKASAGCVWRPRVNEIDQIYKDNMWISTHVDYVDPQGQLKHMTGNKAYLADYQEINDGGFVAFGLSRGKITGKGKIRTENSNYAGDNLDRKSTIEGYQFFGRRLISWQCKKQTIVATSTTEAEYVPAANCYGQILWIQNQMLDYGFNFMNTKIYIDNESTICIVKNPVYHSKSKHIEIRHHFIRDSYEKKLIQVLKKHTEKNVADLLTKILMLAEKTEGNAEFHQIVDFLRSSFIHHALIISPTIYAFNIKQFWNSANSQTINDEKKIHAIVDGKIVIFENLSLMGYEGALNKPSFQKSLFSPQWNQIPESSSSPQNTQSHRQTLKGTGFPHTRRSNFPDPSVDVKAVYKEGVTVWPEVSAARPEVITAEPKTPSTTTTLFDDEDVTIADTLVKMKSQKAKEKGVDFKEANDSARPIRFITTLQPLPTIDPKDKDLDEKVRTKRERQLEASKVALAKLYDEVQAQIDVDHELAARLTHEEQEMYIVEEMSKLFTHAQLKSRSFKEIQKLHTKEQKWVDAFVPIGSEEDKKRVRSRKKRAAGSSSKQKSPKKQKVNDQEFVDSDKELVKCLKVVLDDDKAINYETLDVKSIIVDCESQVLGTIDAVLDRQDVLDLHKIVMERLPANDLEEKRYPLTKEILEKMLSWRLEAETKSTLALDLIKFFKLQIRKKLSVWIHPLGDHEAYTKET</sequence>
<protein>
    <submittedName>
        <fullName evidence="3">Putative ribonuclease H-like domain-containing protein</fullName>
    </submittedName>
</protein>
<gene>
    <name evidence="3" type="ORF">Tci_428735</name>
</gene>
<feature type="coiled-coil region" evidence="1">
    <location>
        <begin position="259"/>
        <end position="286"/>
    </location>
</feature>
<evidence type="ECO:0000256" key="2">
    <source>
        <dbReference type="SAM" id="MobiDB-lite"/>
    </source>
</evidence>
<dbReference type="PANTHER" id="PTHR11439">
    <property type="entry name" value="GAG-POL-RELATED RETROTRANSPOSON"/>
    <property type="match status" value="1"/>
</dbReference>
<reference evidence="3" key="1">
    <citation type="journal article" date="2019" name="Sci. Rep.">
        <title>Draft genome of Tanacetum cinerariifolium, the natural source of mosquito coil.</title>
        <authorList>
            <person name="Yamashiro T."/>
            <person name="Shiraishi A."/>
            <person name="Satake H."/>
            <person name="Nakayama K."/>
        </authorList>
    </citation>
    <scope>NUCLEOTIDE SEQUENCE</scope>
</reference>
<dbReference type="EMBL" id="BKCJ010189609">
    <property type="protein sequence ID" value="GEY56761.1"/>
    <property type="molecule type" value="Genomic_DNA"/>
</dbReference>
<feature type="non-terminal residue" evidence="3">
    <location>
        <position position="1"/>
    </location>
</feature>
<dbReference type="PANTHER" id="PTHR11439:SF495">
    <property type="entry name" value="REVERSE TRANSCRIPTASE, RNA-DEPENDENT DNA POLYMERASE-RELATED"/>
    <property type="match status" value="1"/>
</dbReference>
<organism evidence="3">
    <name type="scientific">Tanacetum cinerariifolium</name>
    <name type="common">Dalmatian daisy</name>
    <name type="synonym">Chrysanthemum cinerariifolium</name>
    <dbReference type="NCBI Taxonomy" id="118510"/>
    <lineage>
        <taxon>Eukaryota</taxon>
        <taxon>Viridiplantae</taxon>
        <taxon>Streptophyta</taxon>
        <taxon>Embryophyta</taxon>
        <taxon>Tracheophyta</taxon>
        <taxon>Spermatophyta</taxon>
        <taxon>Magnoliopsida</taxon>
        <taxon>eudicotyledons</taxon>
        <taxon>Gunneridae</taxon>
        <taxon>Pentapetalae</taxon>
        <taxon>asterids</taxon>
        <taxon>campanulids</taxon>
        <taxon>Asterales</taxon>
        <taxon>Asteraceae</taxon>
        <taxon>Asteroideae</taxon>
        <taxon>Anthemideae</taxon>
        <taxon>Anthemidinae</taxon>
        <taxon>Tanacetum</taxon>
    </lineage>
</organism>